<dbReference type="NCBIfam" id="TIGR00377">
    <property type="entry name" value="ant_ant_sig"/>
    <property type="match status" value="1"/>
</dbReference>
<dbReference type="InterPro" id="IPR003658">
    <property type="entry name" value="Anti-sigma_ant"/>
</dbReference>
<dbReference type="InterPro" id="IPR036513">
    <property type="entry name" value="STAS_dom_sf"/>
</dbReference>
<keyword evidence="5" id="KW-1185">Reference proteome</keyword>
<reference evidence="5" key="1">
    <citation type="journal article" date="2019" name="Int. J. Syst. Evol. Microbiol.">
        <title>The Global Catalogue of Microorganisms (GCM) 10K type strain sequencing project: providing services to taxonomists for standard genome sequencing and annotation.</title>
        <authorList>
            <consortium name="The Broad Institute Genomics Platform"/>
            <consortium name="The Broad Institute Genome Sequencing Center for Infectious Disease"/>
            <person name="Wu L."/>
            <person name="Ma J."/>
        </authorList>
    </citation>
    <scope>NUCLEOTIDE SEQUENCE [LARGE SCALE GENOMIC DNA]</scope>
    <source>
        <strain evidence="5">CCUG 49560</strain>
    </source>
</reference>
<dbReference type="SUPFAM" id="SSF52091">
    <property type="entry name" value="SpoIIaa-like"/>
    <property type="match status" value="1"/>
</dbReference>
<evidence type="ECO:0000256" key="1">
    <source>
        <dbReference type="ARBA" id="ARBA00009013"/>
    </source>
</evidence>
<comment type="caution">
    <text evidence="4">The sequence shown here is derived from an EMBL/GenBank/DDBJ whole genome shotgun (WGS) entry which is preliminary data.</text>
</comment>
<dbReference type="CDD" id="cd07043">
    <property type="entry name" value="STAS_anti-anti-sigma_factors"/>
    <property type="match status" value="1"/>
</dbReference>
<comment type="similarity">
    <text evidence="1 2">Belongs to the anti-sigma-factor antagonist family.</text>
</comment>
<dbReference type="Proteomes" id="UP001595891">
    <property type="component" value="Unassembled WGS sequence"/>
</dbReference>
<evidence type="ECO:0000313" key="4">
    <source>
        <dbReference type="EMBL" id="MFC4586274.1"/>
    </source>
</evidence>
<evidence type="ECO:0000256" key="2">
    <source>
        <dbReference type="RuleBase" id="RU003749"/>
    </source>
</evidence>
<dbReference type="PANTHER" id="PTHR33495">
    <property type="entry name" value="ANTI-SIGMA FACTOR ANTAGONIST TM_1081-RELATED-RELATED"/>
    <property type="match status" value="1"/>
</dbReference>
<dbReference type="Gene3D" id="3.30.750.24">
    <property type="entry name" value="STAS domain"/>
    <property type="match status" value="1"/>
</dbReference>
<protein>
    <recommendedName>
        <fullName evidence="2">Anti-sigma factor antagonist</fullName>
    </recommendedName>
</protein>
<feature type="domain" description="STAS" evidence="3">
    <location>
        <begin position="14"/>
        <end position="124"/>
    </location>
</feature>
<dbReference type="Pfam" id="PF01740">
    <property type="entry name" value="STAS"/>
    <property type="match status" value="1"/>
</dbReference>
<proteinExistence type="inferred from homology"/>
<sequence>MPSREHPEQDPPRLRVTVETSPAAVVVGLRGELDMATTPRLAGELGVVYELDHPPRLIFDLSELEFCDSSGLGALVRAYKQVRQADGLLALAGVHGMCERVLLRTGLVRIFTCYPTVADAIAGLPPPPAPPEAT</sequence>
<evidence type="ECO:0000313" key="5">
    <source>
        <dbReference type="Proteomes" id="UP001595891"/>
    </source>
</evidence>
<dbReference type="InterPro" id="IPR002645">
    <property type="entry name" value="STAS_dom"/>
</dbReference>
<accession>A0ABV9EDV0</accession>
<gene>
    <name evidence="4" type="ORF">ACFO8L_09330</name>
</gene>
<dbReference type="EMBL" id="JBHSFN010000004">
    <property type="protein sequence ID" value="MFC4586274.1"/>
    <property type="molecule type" value="Genomic_DNA"/>
</dbReference>
<organism evidence="4 5">
    <name type="scientific">Sphaerisporangium corydalis</name>
    <dbReference type="NCBI Taxonomy" id="1441875"/>
    <lineage>
        <taxon>Bacteria</taxon>
        <taxon>Bacillati</taxon>
        <taxon>Actinomycetota</taxon>
        <taxon>Actinomycetes</taxon>
        <taxon>Streptosporangiales</taxon>
        <taxon>Streptosporangiaceae</taxon>
        <taxon>Sphaerisporangium</taxon>
    </lineage>
</organism>
<evidence type="ECO:0000259" key="3">
    <source>
        <dbReference type="PROSITE" id="PS50801"/>
    </source>
</evidence>
<name>A0ABV9EDV0_9ACTN</name>
<dbReference type="RefSeq" id="WP_262843617.1">
    <property type="nucleotide sequence ID" value="NZ_JANZYP010000020.1"/>
</dbReference>
<dbReference type="PROSITE" id="PS50801">
    <property type="entry name" value="STAS"/>
    <property type="match status" value="1"/>
</dbReference>
<dbReference type="PANTHER" id="PTHR33495:SF2">
    <property type="entry name" value="ANTI-SIGMA FACTOR ANTAGONIST TM_1081-RELATED"/>
    <property type="match status" value="1"/>
</dbReference>